<evidence type="ECO:0000313" key="1">
    <source>
        <dbReference type="EMBL" id="KAJ7998886.1"/>
    </source>
</evidence>
<name>A0ACC2G5N2_DALPE</name>
<evidence type="ECO:0000313" key="2">
    <source>
        <dbReference type="Proteomes" id="UP001157502"/>
    </source>
</evidence>
<comment type="caution">
    <text evidence="1">The sequence shown here is derived from an EMBL/GenBank/DDBJ whole genome shotgun (WGS) entry which is preliminary data.</text>
</comment>
<dbReference type="EMBL" id="CM055744">
    <property type="protein sequence ID" value="KAJ7998886.1"/>
    <property type="molecule type" value="Genomic_DNA"/>
</dbReference>
<keyword evidence="2" id="KW-1185">Reference proteome</keyword>
<organism evidence="1 2">
    <name type="scientific">Dallia pectoralis</name>
    <name type="common">Alaska blackfish</name>
    <dbReference type="NCBI Taxonomy" id="75939"/>
    <lineage>
        <taxon>Eukaryota</taxon>
        <taxon>Metazoa</taxon>
        <taxon>Chordata</taxon>
        <taxon>Craniata</taxon>
        <taxon>Vertebrata</taxon>
        <taxon>Euteleostomi</taxon>
        <taxon>Actinopterygii</taxon>
        <taxon>Neopterygii</taxon>
        <taxon>Teleostei</taxon>
        <taxon>Protacanthopterygii</taxon>
        <taxon>Esociformes</taxon>
        <taxon>Umbridae</taxon>
        <taxon>Dallia</taxon>
    </lineage>
</organism>
<gene>
    <name evidence="1" type="ORF">DPEC_G00209620</name>
</gene>
<sequence>MTGQYLLPCGSGQCSVLASELIKQASPPQNAVQNVPTSTKHNPESSCLSWKRLRESLDQQLKQSNHKRPKLVVKDPSALTHIAATKEEQAHWYISSDIWPQGAG</sequence>
<reference evidence="1" key="1">
    <citation type="submission" date="2021-05" db="EMBL/GenBank/DDBJ databases">
        <authorList>
            <person name="Pan Q."/>
            <person name="Jouanno E."/>
            <person name="Zahm M."/>
            <person name="Klopp C."/>
            <person name="Cabau C."/>
            <person name="Louis A."/>
            <person name="Berthelot C."/>
            <person name="Parey E."/>
            <person name="Roest Crollius H."/>
            <person name="Montfort J."/>
            <person name="Robinson-Rechavi M."/>
            <person name="Bouchez O."/>
            <person name="Lampietro C."/>
            <person name="Lopez Roques C."/>
            <person name="Donnadieu C."/>
            <person name="Postlethwait J."/>
            <person name="Bobe J."/>
            <person name="Dillon D."/>
            <person name="Chandos A."/>
            <person name="von Hippel F."/>
            <person name="Guiguen Y."/>
        </authorList>
    </citation>
    <scope>NUCLEOTIDE SEQUENCE</scope>
    <source>
        <strain evidence="1">YG-Jan2019</strain>
    </source>
</reference>
<proteinExistence type="predicted"/>
<dbReference type="Proteomes" id="UP001157502">
    <property type="component" value="Chromosome 17"/>
</dbReference>
<protein>
    <submittedName>
        <fullName evidence="1">Uncharacterized protein</fullName>
    </submittedName>
</protein>
<accession>A0ACC2G5N2</accession>